<feature type="domain" description="Integrase catalytic" evidence="2">
    <location>
        <begin position="620"/>
        <end position="809"/>
    </location>
</feature>
<evidence type="ECO:0000313" key="4">
    <source>
        <dbReference type="Proteomes" id="UP000186817"/>
    </source>
</evidence>
<dbReference type="PANTHER" id="PTHR37984">
    <property type="entry name" value="PROTEIN CBG26694"/>
    <property type="match status" value="1"/>
</dbReference>
<evidence type="ECO:0000256" key="1">
    <source>
        <dbReference type="SAM" id="MobiDB-lite"/>
    </source>
</evidence>
<dbReference type="InterPro" id="IPR012337">
    <property type="entry name" value="RNaseH-like_sf"/>
</dbReference>
<dbReference type="PANTHER" id="PTHR37984:SF5">
    <property type="entry name" value="PROTEIN NYNRIN-LIKE"/>
    <property type="match status" value="1"/>
</dbReference>
<name>A0A1Q9E4X4_SYMMI</name>
<dbReference type="InterPro" id="IPR050951">
    <property type="entry name" value="Retrovirus_Pol_polyprotein"/>
</dbReference>
<dbReference type="InterPro" id="IPR036397">
    <property type="entry name" value="RNaseH_sf"/>
</dbReference>
<dbReference type="GO" id="GO:0003676">
    <property type="term" value="F:nucleic acid binding"/>
    <property type="evidence" value="ECO:0007669"/>
    <property type="project" value="InterPro"/>
</dbReference>
<evidence type="ECO:0000259" key="2">
    <source>
        <dbReference type="PROSITE" id="PS50994"/>
    </source>
</evidence>
<proteinExistence type="predicted"/>
<feature type="region of interest" description="Disordered" evidence="1">
    <location>
        <begin position="1292"/>
        <end position="1316"/>
    </location>
</feature>
<accession>A0A1Q9E4X4</accession>
<dbReference type="EMBL" id="LSRX01000263">
    <property type="protein sequence ID" value="OLQ02449.1"/>
    <property type="molecule type" value="Genomic_DNA"/>
</dbReference>
<dbReference type="SUPFAM" id="SSF53098">
    <property type="entry name" value="Ribonuclease H-like"/>
    <property type="match status" value="1"/>
</dbReference>
<dbReference type="InterPro" id="IPR041588">
    <property type="entry name" value="Integrase_H2C2"/>
</dbReference>
<reference evidence="3 4" key="1">
    <citation type="submission" date="2016-02" db="EMBL/GenBank/DDBJ databases">
        <title>Genome analysis of coral dinoflagellate symbionts highlights evolutionary adaptations to a symbiotic lifestyle.</title>
        <authorList>
            <person name="Aranda M."/>
            <person name="Li Y."/>
            <person name="Liew Y.J."/>
            <person name="Baumgarten S."/>
            <person name="Simakov O."/>
            <person name="Wilson M."/>
            <person name="Piel J."/>
            <person name="Ashoor H."/>
            <person name="Bougouffa S."/>
            <person name="Bajic V.B."/>
            <person name="Ryu T."/>
            <person name="Ravasi T."/>
            <person name="Bayer T."/>
            <person name="Micklem G."/>
            <person name="Kim H."/>
            <person name="Bhak J."/>
            <person name="Lajeunesse T.C."/>
            <person name="Voolstra C.R."/>
        </authorList>
    </citation>
    <scope>NUCLEOTIDE SEQUENCE [LARGE SCALE GENOMIC DNA]</scope>
    <source>
        <strain evidence="3 4">CCMP2467</strain>
    </source>
</reference>
<dbReference type="Gene3D" id="3.30.420.10">
    <property type="entry name" value="Ribonuclease H-like superfamily/Ribonuclease H"/>
    <property type="match status" value="1"/>
</dbReference>
<protein>
    <submittedName>
        <fullName evidence="3">Retrovirus-related Pol polyprotein</fullName>
    </submittedName>
</protein>
<dbReference type="InterPro" id="IPR001584">
    <property type="entry name" value="Integrase_cat-core"/>
</dbReference>
<evidence type="ECO:0000313" key="3">
    <source>
        <dbReference type="EMBL" id="OLQ02449.1"/>
    </source>
</evidence>
<keyword evidence="4" id="KW-1185">Reference proteome</keyword>
<comment type="caution">
    <text evidence="3">The sequence shown here is derived from an EMBL/GenBank/DDBJ whole genome shotgun (WGS) entry which is preliminary data.</text>
</comment>
<dbReference type="PROSITE" id="PS50994">
    <property type="entry name" value="INTEGRASE"/>
    <property type="match status" value="1"/>
</dbReference>
<dbReference type="OrthoDB" id="406403at2759"/>
<dbReference type="GO" id="GO:0015074">
    <property type="term" value="P:DNA integration"/>
    <property type="evidence" value="ECO:0007669"/>
    <property type="project" value="InterPro"/>
</dbReference>
<dbReference type="Pfam" id="PF17921">
    <property type="entry name" value="Integrase_H2C2"/>
    <property type="match status" value="1"/>
</dbReference>
<sequence>MSGRLRGFDLDQYFGEGTEGTGPVAWAVGSDAVPDTADRAPVAVPVAVATEAFVRVMVVFDYLRWSEQDAALVEIQSAFQRSLPGLSVAMRGCWGPFEDSEGLASHFDGGANRLAGTKRVKRLRVDLLTSCAKVLREATGFKPQFLVGLGQGGLVAAVLRWPLVVELTLQARNLQRKEARATGEAWAGIKAIWVLRPRLWRTQSGHQDITESCLELQREFPGIEEASVRGMLAEPSREMWDHEALDTAVEIAEREDLEVRGSTDRDPESPEVGVEVNGVLAARERAGGTSTDQLKYITAWVVREGAVVLGHNSSPVDTVKSGVVLSWSVEPNWHGHRHLVNAVCETLWRASGQELALDPAFDRLLCLVGKPRRVEGWFDSEGEACIAHRRGLRKQGVLATFTCRGEGHWTTSPLSAKIVVDESQKTRTLCFVGDLHREQCVVLELLTQHLVLTKWDDLASKVRVKVDPKSFAYPMEVSADDLRREQLAVQARDAAGVSEFRVTGSIRTAWYEAQRRDPSLASALKKPEAPLLLAADGLLERDVSLKTGQTVTVPVVPNGLAGANGVTWRRACYNAVHCGVLGAHRSADVTTKLLERAVWWPDLAKDVAAWVSRCLACIKGRSRPTKVEARAVKCGAETCWQEVSVDCEGPNREDREGLRYSLTYFDCLSHAVLLEPMRSLTHSEVRRAFVRCVLRSRTMPSLVRSDRGAEFKNALMAELSVMLGAEWRFSAPLRPCELGANERVHQEVQKVLGAVVRQVGSTVGDTWSDWLVVAEYVIDNTPGPHGYTPRDLERSWSLALPLERDVLRAALEFEPVSDWARGQFQQFAELSAAVKAHWDKSSAARAKLANRHRLKPGDRVVWNAPKARSEGAGRVPWKPGLTGPWRVKDVRGHRLTLEPVPDVPGGTFSGARGPMEAHAEDCILVPPDAEAAQPREPIVFEEEDHEGGDVSRPSLGQQVAGEAKQVEFTLTRRGRDFILRLGERVAYRGARGGPKSCRLGRVTQVDQARAQVGVHRYLPKLSGVRIKWALAYLKEDGSMTSSEGSRPAIETVSVKEVITKVDLNRDGVLAASSARKLDKAGYLLQERTALVAPRESACGGLDLAAALSRVLVSEEGPSAPSSAELLSAARLKGYSVGPAIIHGGNAYAVQWDLLKGTHVAAVVGALDLLKPRLLVVTLLGKGVPHSLYQFVVDRAVQRREYLAVCFTSEDGEWKPWAFEGWRRCFWSNPLAEKSCFWLSDFSLSAAGLRCGKPDALGNVPHDHGKSKVTSYNLQGAAVCAALPDIGLRGASDSTPEGVRSLPAAAGPAPAPPQPVPEMPLPDVKSGQDISPAERAKLDKEVESYAQEMEAFWKAKADARDWDSVRANLEVYALAGLTAADIAAIKEVVRRKAAGFWAEGPPVSSQPHALKGEAAQWVDDRYGLDATVETALRVVAMYTPKQSRPRFILRPQKNRTSSLQDITSCRHDSRLKGWFRRLGLDPEWGRAWLLEAQLFLAQIQNAGIHQDGLGGPAHPDGKHCALCSLESLDRTLSTRVGKGNLQRVLKYWRQIDTPSYEAAFDLGSLCVLPPAEQYILRTRAGEAAHSKFCKKTSWLHKTKRRLRHFLTGRPIPPASSNMSRSSHEYLRLLGDWRSGDCHRVYLRYALYRKQEPFDNIKTNCKRRTYWRGKAAIVRRKRCAWWRARRTLKEHAWKSAAAGPPFSGDALKWAMEEGLLQAGAEVPLRCGTTHSPTWCCLTESRDILYFQSLDARMSFDDKQWASAETSMNNALGRKLYGIDTMETMNLLLERGHDWHARMLHKNVIYSPLFVDSQLGRCGYKLQLWRRCEEWPKEAFGLLQIRGGKDKRMDYWSALKMVEDRVYLLDVFQKKPMPIKIWSHALQVYPTYAVVPL</sequence>
<dbReference type="Proteomes" id="UP000186817">
    <property type="component" value="Unassembled WGS sequence"/>
</dbReference>
<dbReference type="Gene3D" id="1.10.340.70">
    <property type="match status" value="1"/>
</dbReference>
<gene>
    <name evidence="3" type="primary">POL</name>
    <name evidence="3" type="ORF">AK812_SmicGene14641</name>
</gene>
<organism evidence="3 4">
    <name type="scientific">Symbiodinium microadriaticum</name>
    <name type="common">Dinoflagellate</name>
    <name type="synonym">Zooxanthella microadriatica</name>
    <dbReference type="NCBI Taxonomy" id="2951"/>
    <lineage>
        <taxon>Eukaryota</taxon>
        <taxon>Sar</taxon>
        <taxon>Alveolata</taxon>
        <taxon>Dinophyceae</taxon>
        <taxon>Suessiales</taxon>
        <taxon>Symbiodiniaceae</taxon>
        <taxon>Symbiodinium</taxon>
    </lineage>
</organism>